<name>A0A1Y1SEP3_9GAMM</name>
<organism evidence="1 2">
    <name type="scientific">Oceanococcus atlanticus</name>
    <dbReference type="NCBI Taxonomy" id="1317117"/>
    <lineage>
        <taxon>Bacteria</taxon>
        <taxon>Pseudomonadati</taxon>
        <taxon>Pseudomonadota</taxon>
        <taxon>Gammaproteobacteria</taxon>
        <taxon>Chromatiales</taxon>
        <taxon>Oceanococcaceae</taxon>
        <taxon>Oceanococcus</taxon>
    </lineage>
</organism>
<accession>A0A1Y1SEP3</accession>
<dbReference type="EMBL" id="AQQV01000002">
    <property type="protein sequence ID" value="ORE87163.1"/>
    <property type="molecule type" value="Genomic_DNA"/>
</dbReference>
<comment type="caution">
    <text evidence="1">The sequence shown here is derived from an EMBL/GenBank/DDBJ whole genome shotgun (WGS) entry which is preliminary data.</text>
</comment>
<dbReference type="Proteomes" id="UP000192342">
    <property type="component" value="Unassembled WGS sequence"/>
</dbReference>
<sequence length="110" mass="12115">MIAVDNANRTGNYAVLYALGSPGFQSRHSQKDLAQIFAGLRERRIDVGRAVLVAPTYHIPPAITAQGQLRLRGGFEYRPRAIRFDVLFDLVDGGWQIAALSVAEMDASTR</sequence>
<protein>
    <recommendedName>
        <fullName evidence="3">Nuclear transport factor 2 family protein</fullName>
    </recommendedName>
</protein>
<evidence type="ECO:0000313" key="2">
    <source>
        <dbReference type="Proteomes" id="UP000192342"/>
    </source>
</evidence>
<proteinExistence type="predicted"/>
<dbReference type="AlphaFoldDB" id="A0A1Y1SEP3"/>
<evidence type="ECO:0008006" key="3">
    <source>
        <dbReference type="Google" id="ProtNLM"/>
    </source>
</evidence>
<keyword evidence="2" id="KW-1185">Reference proteome</keyword>
<gene>
    <name evidence="1" type="ORF">ATO7_08987</name>
</gene>
<reference evidence="1 2" key="1">
    <citation type="submission" date="2013-04" db="EMBL/GenBank/DDBJ databases">
        <title>Oceanococcus atlanticus 22II-S10r2 Genome Sequencing.</title>
        <authorList>
            <person name="Lai Q."/>
            <person name="Li G."/>
            <person name="Shao Z."/>
        </authorList>
    </citation>
    <scope>NUCLEOTIDE SEQUENCE [LARGE SCALE GENOMIC DNA]</scope>
    <source>
        <strain evidence="1 2">22II-S10r2</strain>
    </source>
</reference>
<evidence type="ECO:0000313" key="1">
    <source>
        <dbReference type="EMBL" id="ORE87163.1"/>
    </source>
</evidence>